<dbReference type="Proteomes" id="UP000276029">
    <property type="component" value="Unassembled WGS sequence"/>
</dbReference>
<accession>A0AAD1D8P2</accession>
<dbReference type="InterPro" id="IPR007404">
    <property type="entry name" value="YdjM-like"/>
</dbReference>
<reference evidence="2 4" key="1">
    <citation type="submission" date="2018-06" db="EMBL/GenBank/DDBJ databases">
        <title>Complete Genome Sequence of the Microcystin-Degrading Bacterium Sphingosinicella microcystinivorans Strain B-9.</title>
        <authorList>
            <person name="Jin H."/>
            <person name="Nishizawa T."/>
            <person name="Guo Y."/>
            <person name="Nishizawa A."/>
            <person name="Park H."/>
            <person name="Kato H."/>
            <person name="Tsuji K."/>
            <person name="Harada K."/>
        </authorList>
    </citation>
    <scope>NUCLEOTIDE SEQUENCE [LARGE SCALE GENOMIC DNA]</scope>
    <source>
        <strain evidence="2 4">B9</strain>
    </source>
</reference>
<name>A0AAD1D8P2_SPHMI</name>
<reference evidence="3 5" key="2">
    <citation type="submission" date="2018-10" db="EMBL/GenBank/DDBJ databases">
        <title>Genomic Encyclopedia of Type Strains, Phase IV (KMG-IV): sequencing the most valuable type-strain genomes for metagenomic binning, comparative biology and taxonomic classification.</title>
        <authorList>
            <person name="Goeker M."/>
        </authorList>
    </citation>
    <scope>NUCLEOTIDE SEQUENCE [LARGE SCALE GENOMIC DNA]</scope>
    <source>
        <strain evidence="3 5">DSM 19791</strain>
    </source>
</reference>
<keyword evidence="1" id="KW-1133">Transmembrane helix</keyword>
<dbReference type="PANTHER" id="PTHR40031:SF1">
    <property type="entry name" value="MEMBRANE-BOUND METAL-DEPENDENT HYDROLASE"/>
    <property type="match status" value="1"/>
</dbReference>
<evidence type="ECO:0000313" key="4">
    <source>
        <dbReference type="Proteomes" id="UP000275727"/>
    </source>
</evidence>
<gene>
    <name evidence="3" type="ORF">DFR51_2769</name>
    <name evidence="2" type="ORF">SmB9_35910</name>
</gene>
<dbReference type="AlphaFoldDB" id="A0AAD1D8P2"/>
<dbReference type="RefSeq" id="WP_121052089.1">
    <property type="nucleotide sequence ID" value="NZ_AP018711.1"/>
</dbReference>
<feature type="transmembrane region" description="Helical" evidence="1">
    <location>
        <begin position="59"/>
        <end position="76"/>
    </location>
</feature>
<keyword evidence="5" id="KW-1185">Reference proteome</keyword>
<protein>
    <submittedName>
        <fullName evidence="3">Inner membrane protein</fullName>
    </submittedName>
</protein>
<evidence type="ECO:0000313" key="5">
    <source>
        <dbReference type="Proteomes" id="UP000276029"/>
    </source>
</evidence>
<organism evidence="2 4">
    <name type="scientific">Sphingosinicella microcystinivorans</name>
    <dbReference type="NCBI Taxonomy" id="335406"/>
    <lineage>
        <taxon>Bacteria</taxon>
        <taxon>Pseudomonadati</taxon>
        <taxon>Pseudomonadota</taxon>
        <taxon>Alphaproteobacteria</taxon>
        <taxon>Sphingomonadales</taxon>
        <taxon>Sphingosinicellaceae</taxon>
        <taxon>Sphingosinicella</taxon>
    </lineage>
</organism>
<dbReference type="PANTHER" id="PTHR40031">
    <property type="entry name" value="HYPOTHETICAL MEMBRANE SPANNING PROTEIN"/>
    <property type="match status" value="1"/>
</dbReference>
<feature type="transmembrane region" description="Helical" evidence="1">
    <location>
        <begin position="130"/>
        <end position="154"/>
    </location>
</feature>
<dbReference type="InterPro" id="IPR053170">
    <property type="entry name" value="Transcription_regulator"/>
</dbReference>
<proteinExistence type="predicted"/>
<evidence type="ECO:0000313" key="3">
    <source>
        <dbReference type="EMBL" id="RKS88122.1"/>
    </source>
</evidence>
<dbReference type="KEGG" id="smic:SmB9_35910"/>
<feature type="transmembrane region" description="Helical" evidence="1">
    <location>
        <begin position="166"/>
        <end position="184"/>
    </location>
</feature>
<dbReference type="Proteomes" id="UP000275727">
    <property type="component" value="Chromosome"/>
</dbReference>
<dbReference type="EMBL" id="RBWX01000009">
    <property type="protein sequence ID" value="RKS88122.1"/>
    <property type="molecule type" value="Genomic_DNA"/>
</dbReference>
<evidence type="ECO:0000256" key="1">
    <source>
        <dbReference type="SAM" id="Phobius"/>
    </source>
</evidence>
<keyword evidence="1" id="KW-0472">Membrane</keyword>
<keyword evidence="1" id="KW-0812">Transmembrane</keyword>
<feature type="transmembrane region" description="Helical" evidence="1">
    <location>
        <begin position="97"/>
        <end position="118"/>
    </location>
</feature>
<dbReference type="EMBL" id="AP018711">
    <property type="protein sequence ID" value="BBE35933.1"/>
    <property type="molecule type" value="Genomic_DNA"/>
</dbReference>
<dbReference type="Pfam" id="PF04307">
    <property type="entry name" value="YdjM"/>
    <property type="match status" value="1"/>
</dbReference>
<evidence type="ECO:0000313" key="2">
    <source>
        <dbReference type="EMBL" id="BBE35933.1"/>
    </source>
</evidence>
<sequence length="312" mass="33938">MDNLTHSLAGWALGEAGLKRKTGLGVATLIIAANLPDIDVIGLAFGENLAFRRGITHGPLAWAIMIPGLALAMQAFDRWQTRRGTRPESRPPVHLGWLLALSAIGVLSHPALDFLNVYGIRLLMPLSERWFYGDTLFIIDVWVWLALGLGVFLARRRKREGPARGALAVVAAYIGLMGYGSHIAEVKTAEAVDAAGYGKPRQVVANTPPVNPFRRQMIYDVGGRYGYGEASLLPPQLSVAAPFPTHMDDPAIPAAAAQSKEVADFLYWSRLPYAEVTRGNGAARVVLHDARFVESRGPAIFRVEATVQEQPQ</sequence>